<dbReference type="OrthoDB" id="5141198at2759"/>
<evidence type="ECO:0000313" key="1">
    <source>
        <dbReference type="EMBL" id="KAF1951824.1"/>
    </source>
</evidence>
<name>A0A6A5TI42_9PLEO</name>
<protein>
    <submittedName>
        <fullName evidence="1">Uncharacterized protein</fullName>
    </submittedName>
</protein>
<dbReference type="EMBL" id="ML977014">
    <property type="protein sequence ID" value="KAF1951824.1"/>
    <property type="molecule type" value="Genomic_DNA"/>
</dbReference>
<accession>A0A6A5TI42</accession>
<dbReference type="AlphaFoldDB" id="A0A6A5TI42"/>
<keyword evidence="2" id="KW-1185">Reference proteome</keyword>
<gene>
    <name evidence="1" type="ORF">CC80DRAFT_552896</name>
</gene>
<dbReference type="Proteomes" id="UP000800035">
    <property type="component" value="Unassembled WGS sequence"/>
</dbReference>
<sequence>MAISRPSPPLPFCIRCNEIFIVKLALLSPLFRALIVTVSSTVPRHSPHHRALFSLVPTNDRATAVLNHPDNAHHISVVSDDRKPGKTLYGLDIGLHIGSKSRYTLATIGRCGDIIVEGLAISRIQCSFEINEDNKEEIML</sequence>
<proteinExistence type="predicted"/>
<organism evidence="1 2">
    <name type="scientific">Byssothecium circinans</name>
    <dbReference type="NCBI Taxonomy" id="147558"/>
    <lineage>
        <taxon>Eukaryota</taxon>
        <taxon>Fungi</taxon>
        <taxon>Dikarya</taxon>
        <taxon>Ascomycota</taxon>
        <taxon>Pezizomycotina</taxon>
        <taxon>Dothideomycetes</taxon>
        <taxon>Pleosporomycetidae</taxon>
        <taxon>Pleosporales</taxon>
        <taxon>Massarineae</taxon>
        <taxon>Massarinaceae</taxon>
        <taxon>Byssothecium</taxon>
    </lineage>
</organism>
<evidence type="ECO:0000313" key="2">
    <source>
        <dbReference type="Proteomes" id="UP000800035"/>
    </source>
</evidence>
<reference evidence="1" key="1">
    <citation type="journal article" date="2020" name="Stud. Mycol.">
        <title>101 Dothideomycetes genomes: a test case for predicting lifestyles and emergence of pathogens.</title>
        <authorList>
            <person name="Haridas S."/>
            <person name="Albert R."/>
            <person name="Binder M."/>
            <person name="Bloem J."/>
            <person name="Labutti K."/>
            <person name="Salamov A."/>
            <person name="Andreopoulos B."/>
            <person name="Baker S."/>
            <person name="Barry K."/>
            <person name="Bills G."/>
            <person name="Bluhm B."/>
            <person name="Cannon C."/>
            <person name="Castanera R."/>
            <person name="Culley D."/>
            <person name="Daum C."/>
            <person name="Ezra D."/>
            <person name="Gonzalez J."/>
            <person name="Henrissat B."/>
            <person name="Kuo A."/>
            <person name="Liang C."/>
            <person name="Lipzen A."/>
            <person name="Lutzoni F."/>
            <person name="Magnuson J."/>
            <person name="Mondo S."/>
            <person name="Nolan M."/>
            <person name="Ohm R."/>
            <person name="Pangilinan J."/>
            <person name="Park H.-J."/>
            <person name="Ramirez L."/>
            <person name="Alfaro M."/>
            <person name="Sun H."/>
            <person name="Tritt A."/>
            <person name="Yoshinaga Y."/>
            <person name="Zwiers L.-H."/>
            <person name="Turgeon B."/>
            <person name="Goodwin S."/>
            <person name="Spatafora J."/>
            <person name="Crous P."/>
            <person name="Grigoriev I."/>
        </authorList>
    </citation>
    <scope>NUCLEOTIDE SEQUENCE</scope>
    <source>
        <strain evidence="1">CBS 675.92</strain>
    </source>
</reference>